<dbReference type="Proteomes" id="UP001054857">
    <property type="component" value="Unassembled WGS sequence"/>
</dbReference>
<dbReference type="PANTHER" id="PTHR21266:SF32">
    <property type="entry name" value="CHOLESTEROL 7-DESATURASE NVD"/>
    <property type="match status" value="1"/>
</dbReference>
<feature type="non-terminal residue" evidence="7">
    <location>
        <position position="1"/>
    </location>
</feature>
<feature type="region of interest" description="Disordered" evidence="6">
    <location>
        <begin position="251"/>
        <end position="287"/>
    </location>
</feature>
<sequence length="376" mass="40653">AAAAAAPLLMTSRLRQRAAECAKHVGATKPIDWFLRELPLSYEMVIENILDPAHLPFSHHGQDPALKRSAGKAMPMRPRKTPTAPSNAVPAAAASADAPATTVASSNQDSSRVQAPIPYYWPRPTGPDAEFDFKGNTNPDVTICFTAPYLVTYSWVVAETEVLTEMVVVPVAPGRCRYLSTDFVPAPGSKPRPPPPLHLLGLRGAAFRLLRRFDPVVSHHYFLNNIMDGDAVFMFGQDELLRAMQAQEDAEAAAGSSSSAGTSGAGSSSGSSSDATTTGGGDSPGMSKWSRLYFLPTQADRAWMAARRWLEERAGGGPFRRRQQQRQGEQKAAGAREGVGLPPTSQLKQQWPPIVLTPLSSPEVRARLLSRYEQHT</sequence>
<dbReference type="AlphaFoldDB" id="A0AAD3DSN1"/>
<feature type="compositionally biased region" description="Low complexity" evidence="6">
    <location>
        <begin position="81"/>
        <end position="106"/>
    </location>
</feature>
<dbReference type="GO" id="GO:0016491">
    <property type="term" value="F:oxidoreductase activity"/>
    <property type="evidence" value="ECO:0007669"/>
    <property type="project" value="UniProtKB-KW"/>
</dbReference>
<evidence type="ECO:0000313" key="8">
    <source>
        <dbReference type="Proteomes" id="UP001054857"/>
    </source>
</evidence>
<evidence type="ECO:0000256" key="1">
    <source>
        <dbReference type="ARBA" id="ARBA00004370"/>
    </source>
</evidence>
<dbReference type="GO" id="GO:0005737">
    <property type="term" value="C:cytoplasm"/>
    <property type="evidence" value="ECO:0007669"/>
    <property type="project" value="TreeGrafter"/>
</dbReference>
<evidence type="ECO:0000256" key="5">
    <source>
        <dbReference type="ARBA" id="ARBA00023136"/>
    </source>
</evidence>
<keyword evidence="5" id="KW-0472">Membrane</keyword>
<feature type="compositionally biased region" description="Low complexity" evidence="6">
    <location>
        <begin position="252"/>
        <end position="277"/>
    </location>
</feature>
<name>A0AAD3DSN1_9CHLO</name>
<proteinExistence type="predicted"/>
<dbReference type="InterPro" id="IPR050584">
    <property type="entry name" value="Cholesterol_7-desaturase"/>
</dbReference>
<dbReference type="PANTHER" id="PTHR21266">
    <property type="entry name" value="IRON-SULFUR DOMAIN CONTAINING PROTEIN"/>
    <property type="match status" value="1"/>
</dbReference>
<evidence type="ECO:0000313" key="7">
    <source>
        <dbReference type="EMBL" id="GFR47369.1"/>
    </source>
</evidence>
<evidence type="ECO:0000256" key="2">
    <source>
        <dbReference type="ARBA" id="ARBA00022692"/>
    </source>
</evidence>
<dbReference type="GO" id="GO:0016020">
    <property type="term" value="C:membrane"/>
    <property type="evidence" value="ECO:0007669"/>
    <property type="project" value="UniProtKB-SubCell"/>
</dbReference>
<keyword evidence="4" id="KW-0560">Oxidoreductase</keyword>
<feature type="compositionally biased region" description="Low complexity" evidence="6">
    <location>
        <begin position="325"/>
        <end position="336"/>
    </location>
</feature>
<feature type="non-terminal residue" evidence="7">
    <location>
        <position position="376"/>
    </location>
</feature>
<dbReference type="EMBL" id="BMAR01000018">
    <property type="protein sequence ID" value="GFR47369.1"/>
    <property type="molecule type" value="Genomic_DNA"/>
</dbReference>
<dbReference type="Gene3D" id="3.90.380.10">
    <property type="entry name" value="Naphthalene 1,2-dioxygenase Alpha Subunit, Chain A, domain 1"/>
    <property type="match status" value="1"/>
</dbReference>
<comment type="subcellular location">
    <subcellularLocation>
        <location evidence="1">Membrane</location>
    </subcellularLocation>
</comment>
<keyword evidence="8" id="KW-1185">Reference proteome</keyword>
<evidence type="ECO:0000256" key="3">
    <source>
        <dbReference type="ARBA" id="ARBA00022989"/>
    </source>
</evidence>
<feature type="region of interest" description="Disordered" evidence="6">
    <location>
        <begin position="314"/>
        <end position="353"/>
    </location>
</feature>
<organism evidence="7 8">
    <name type="scientific">Astrephomene gubernaculifera</name>
    <dbReference type="NCBI Taxonomy" id="47775"/>
    <lineage>
        <taxon>Eukaryota</taxon>
        <taxon>Viridiplantae</taxon>
        <taxon>Chlorophyta</taxon>
        <taxon>core chlorophytes</taxon>
        <taxon>Chlorophyceae</taxon>
        <taxon>CS clade</taxon>
        <taxon>Chlamydomonadales</taxon>
        <taxon>Astrephomenaceae</taxon>
        <taxon>Astrephomene</taxon>
    </lineage>
</organism>
<gene>
    <name evidence="7" type="ORF">Agub_g9077</name>
</gene>
<evidence type="ECO:0000256" key="6">
    <source>
        <dbReference type="SAM" id="MobiDB-lite"/>
    </source>
</evidence>
<feature type="region of interest" description="Disordered" evidence="6">
    <location>
        <begin position="60"/>
        <end position="111"/>
    </location>
</feature>
<protein>
    <submittedName>
        <fullName evidence="7">Uncharacterized protein</fullName>
    </submittedName>
</protein>
<dbReference type="SUPFAM" id="SSF55961">
    <property type="entry name" value="Bet v1-like"/>
    <property type="match status" value="1"/>
</dbReference>
<keyword evidence="3" id="KW-1133">Transmembrane helix</keyword>
<comment type="caution">
    <text evidence="7">The sequence shown here is derived from an EMBL/GenBank/DDBJ whole genome shotgun (WGS) entry which is preliminary data.</text>
</comment>
<evidence type="ECO:0000256" key="4">
    <source>
        <dbReference type="ARBA" id="ARBA00023002"/>
    </source>
</evidence>
<accession>A0AAD3DSN1</accession>
<reference evidence="7 8" key="1">
    <citation type="journal article" date="2021" name="Sci. Rep.">
        <title>Genome sequencing of the multicellular alga Astrephomene provides insights into convergent evolution of germ-soma differentiation.</title>
        <authorList>
            <person name="Yamashita S."/>
            <person name="Yamamoto K."/>
            <person name="Matsuzaki R."/>
            <person name="Suzuki S."/>
            <person name="Yamaguchi H."/>
            <person name="Hirooka S."/>
            <person name="Minakuchi Y."/>
            <person name="Miyagishima S."/>
            <person name="Kawachi M."/>
            <person name="Toyoda A."/>
            <person name="Nozaki H."/>
        </authorList>
    </citation>
    <scope>NUCLEOTIDE SEQUENCE [LARGE SCALE GENOMIC DNA]</scope>
    <source>
        <strain evidence="7 8">NIES-4017</strain>
    </source>
</reference>
<keyword evidence="2" id="KW-0812">Transmembrane</keyword>